<organism evidence="12">
    <name type="scientific">invertebrate metagenome</name>
    <dbReference type="NCBI Taxonomy" id="1711999"/>
    <lineage>
        <taxon>unclassified sequences</taxon>
        <taxon>metagenomes</taxon>
        <taxon>organismal metagenomes</taxon>
    </lineage>
</organism>
<evidence type="ECO:0000256" key="10">
    <source>
        <dbReference type="ARBA" id="ARBA00023136"/>
    </source>
</evidence>
<feature type="transmembrane region" description="Helical" evidence="11">
    <location>
        <begin position="263"/>
        <end position="284"/>
    </location>
</feature>
<keyword evidence="12" id="KW-0560">Oxidoreductase</keyword>
<name>A0A2H9T6S5_9ZZZZ</name>
<feature type="transmembrane region" description="Helical" evidence="11">
    <location>
        <begin position="86"/>
        <end position="106"/>
    </location>
</feature>
<dbReference type="InterPro" id="IPR003317">
    <property type="entry name" value="Cyt-d_oxidase_su2"/>
</dbReference>
<feature type="transmembrane region" description="Helical" evidence="11">
    <location>
        <begin position="6"/>
        <end position="25"/>
    </location>
</feature>
<evidence type="ECO:0000256" key="6">
    <source>
        <dbReference type="ARBA" id="ARBA00022723"/>
    </source>
</evidence>
<evidence type="ECO:0000256" key="9">
    <source>
        <dbReference type="ARBA" id="ARBA00023004"/>
    </source>
</evidence>
<keyword evidence="6" id="KW-0479">Metal-binding</keyword>
<evidence type="ECO:0000256" key="7">
    <source>
        <dbReference type="ARBA" id="ARBA00022982"/>
    </source>
</evidence>
<evidence type="ECO:0000256" key="4">
    <source>
        <dbReference type="ARBA" id="ARBA00022617"/>
    </source>
</evidence>
<feature type="transmembrane region" description="Helical" evidence="11">
    <location>
        <begin position="161"/>
        <end position="182"/>
    </location>
</feature>
<evidence type="ECO:0000256" key="2">
    <source>
        <dbReference type="ARBA" id="ARBA00022448"/>
    </source>
</evidence>
<accession>A0A2H9T6S5</accession>
<keyword evidence="10 11" id="KW-0472">Membrane</keyword>
<keyword evidence="8 11" id="KW-1133">Transmembrane helix</keyword>
<feature type="transmembrane region" description="Helical" evidence="11">
    <location>
        <begin position="336"/>
        <end position="361"/>
    </location>
</feature>
<dbReference type="NCBIfam" id="TIGR00203">
    <property type="entry name" value="cydB"/>
    <property type="match status" value="1"/>
</dbReference>
<evidence type="ECO:0000256" key="5">
    <source>
        <dbReference type="ARBA" id="ARBA00022692"/>
    </source>
</evidence>
<keyword evidence="3" id="KW-1003">Cell membrane</keyword>
<dbReference type="EMBL" id="NSIT01000115">
    <property type="protein sequence ID" value="PJE78913.1"/>
    <property type="molecule type" value="Genomic_DNA"/>
</dbReference>
<comment type="caution">
    <text evidence="12">The sequence shown here is derived from an EMBL/GenBank/DDBJ whole genome shotgun (WGS) entry which is preliminary data.</text>
</comment>
<evidence type="ECO:0000313" key="12">
    <source>
        <dbReference type="EMBL" id="PJE78913.1"/>
    </source>
</evidence>
<dbReference type="PIRSF" id="PIRSF000267">
    <property type="entry name" value="Cyt_oxidse_sub2"/>
    <property type="match status" value="1"/>
</dbReference>
<evidence type="ECO:0000256" key="3">
    <source>
        <dbReference type="ARBA" id="ARBA00022475"/>
    </source>
</evidence>
<dbReference type="AlphaFoldDB" id="A0A2H9T6S5"/>
<sequence>MVDYEVLKLIWWVLIGVLLIGFAIMDGYDIGTANLLPFMGKNDSDRRIMINAIAPHWDGNQVWFITAGGAIFAAWPLVYATAFSGFYWAMILVLFALLIRPAALDYRSKLEDPSWRNGWDWALFVSGIIPSLVFGVAFGNLFQGYEFELDGMMRSHFSGSFWGLLNPFALLCGAISIIMLTMQGAVWQSLRSGDPIQKRAASTARICAIVIIVLFIAAGFWVNQLPGFEITSQIDPNGVSNPLLKTVAMTNEAGMWLTNFSEYPLMMIAPALAFLGAIGVVLLAKTRFYGLTFISSSLTQAGIISTAGLGLFPFILPSNIQPNASLTLWDATSSHLTLGIMTIAAAIIVPVVLGYTLWCFYKMWGRITAEHITDNSHSLY</sequence>
<dbReference type="GO" id="GO:0009055">
    <property type="term" value="F:electron transfer activity"/>
    <property type="evidence" value="ECO:0007669"/>
    <property type="project" value="TreeGrafter"/>
</dbReference>
<evidence type="ECO:0000256" key="11">
    <source>
        <dbReference type="SAM" id="Phobius"/>
    </source>
</evidence>
<feature type="transmembrane region" description="Helical" evidence="11">
    <location>
        <begin position="203"/>
        <end position="222"/>
    </location>
</feature>
<proteinExistence type="predicted"/>
<dbReference type="Pfam" id="PF02322">
    <property type="entry name" value="Cyt_bd_oxida_II"/>
    <property type="match status" value="1"/>
</dbReference>
<reference evidence="12" key="1">
    <citation type="journal article" date="2017" name="Appl. Environ. Microbiol.">
        <title>Molecular characterization of an Endozoicomonas-like organism causing infection in king scallop Pecten maximus L.</title>
        <authorList>
            <person name="Cano I."/>
            <person name="van Aerle R."/>
            <person name="Ross S."/>
            <person name="Verner-Jeffreys D.W."/>
            <person name="Paley R.K."/>
            <person name="Rimmer G."/>
            <person name="Ryder D."/>
            <person name="Hooper P."/>
            <person name="Stone D."/>
            <person name="Feist S.W."/>
        </authorList>
    </citation>
    <scope>NUCLEOTIDE SEQUENCE</scope>
</reference>
<keyword evidence="9" id="KW-0408">Iron</keyword>
<keyword evidence="5 11" id="KW-0812">Transmembrane</keyword>
<gene>
    <name evidence="12" type="primary">cydB</name>
    <name evidence="12" type="ORF">CI610_02124</name>
</gene>
<evidence type="ECO:0000256" key="1">
    <source>
        <dbReference type="ARBA" id="ARBA00004651"/>
    </source>
</evidence>
<protein>
    <submittedName>
        <fullName evidence="12">Cytochrome bd-I ubiquinol oxidase subunit 2</fullName>
        <ecNumber evidence="12">1.10.3.14</ecNumber>
    </submittedName>
</protein>
<keyword evidence="2" id="KW-0813">Transport</keyword>
<dbReference type="PANTHER" id="PTHR43141">
    <property type="entry name" value="CYTOCHROME BD2 SUBUNIT II"/>
    <property type="match status" value="1"/>
</dbReference>
<dbReference type="GO" id="GO:0005886">
    <property type="term" value="C:plasma membrane"/>
    <property type="evidence" value="ECO:0007669"/>
    <property type="project" value="UniProtKB-SubCell"/>
</dbReference>
<keyword evidence="4" id="KW-0349">Heme</keyword>
<dbReference type="GO" id="GO:0016682">
    <property type="term" value="F:oxidoreductase activity, acting on diphenols and related substances as donors, oxygen as acceptor"/>
    <property type="evidence" value="ECO:0007669"/>
    <property type="project" value="TreeGrafter"/>
</dbReference>
<dbReference type="GO" id="GO:0019646">
    <property type="term" value="P:aerobic electron transport chain"/>
    <property type="evidence" value="ECO:0007669"/>
    <property type="project" value="TreeGrafter"/>
</dbReference>
<keyword evidence="7" id="KW-0249">Electron transport</keyword>
<feature type="transmembrane region" description="Helical" evidence="11">
    <location>
        <begin position="118"/>
        <end position="141"/>
    </location>
</feature>
<comment type="subcellular location">
    <subcellularLocation>
        <location evidence="1">Cell membrane</location>
        <topology evidence="1">Multi-pass membrane protein</topology>
    </subcellularLocation>
</comment>
<feature type="transmembrane region" description="Helical" evidence="11">
    <location>
        <begin position="291"/>
        <end position="316"/>
    </location>
</feature>
<dbReference type="PANTHER" id="PTHR43141:SF5">
    <property type="entry name" value="CYTOCHROME BD-I UBIQUINOL OXIDASE SUBUNIT 2"/>
    <property type="match status" value="1"/>
</dbReference>
<evidence type="ECO:0000256" key="8">
    <source>
        <dbReference type="ARBA" id="ARBA00022989"/>
    </source>
</evidence>
<dbReference type="EC" id="1.10.3.14" evidence="12"/>
<dbReference type="GO" id="GO:0070069">
    <property type="term" value="C:cytochrome complex"/>
    <property type="evidence" value="ECO:0007669"/>
    <property type="project" value="TreeGrafter"/>
</dbReference>
<dbReference type="GO" id="GO:0046872">
    <property type="term" value="F:metal ion binding"/>
    <property type="evidence" value="ECO:0007669"/>
    <property type="project" value="UniProtKB-KW"/>
</dbReference>